<evidence type="ECO:0008006" key="10">
    <source>
        <dbReference type="Google" id="ProtNLM"/>
    </source>
</evidence>
<dbReference type="Proteomes" id="UP001620626">
    <property type="component" value="Unassembled WGS sequence"/>
</dbReference>
<dbReference type="SUPFAM" id="SSF52540">
    <property type="entry name" value="P-loop containing nucleoside triphosphate hydrolases"/>
    <property type="match status" value="1"/>
</dbReference>
<evidence type="ECO:0000313" key="9">
    <source>
        <dbReference type="Proteomes" id="UP001620626"/>
    </source>
</evidence>
<evidence type="ECO:0000256" key="3">
    <source>
        <dbReference type="ARBA" id="ARBA00022842"/>
    </source>
</evidence>
<feature type="binding site" evidence="6">
    <location>
        <begin position="199"/>
        <end position="203"/>
    </location>
    <ligand>
        <name>GTP</name>
        <dbReference type="ChEBI" id="CHEBI:37565"/>
    </ligand>
</feature>
<dbReference type="PANTHER" id="PTHR10218:SF245">
    <property type="entry name" value="GUANINE NUCLEOTIDE-BINDING PROTEIN ALPHA-2 SUBUNIT-RELATED"/>
    <property type="match status" value="1"/>
</dbReference>
<feature type="binding site" evidence="6">
    <location>
        <begin position="38"/>
        <end position="43"/>
    </location>
    <ligand>
        <name>GTP</name>
        <dbReference type="ChEBI" id="CHEBI:37565"/>
    </ligand>
</feature>
<evidence type="ECO:0000256" key="2">
    <source>
        <dbReference type="ARBA" id="ARBA00022741"/>
    </source>
</evidence>
<proteinExistence type="predicted"/>
<dbReference type="PRINTS" id="PR00318">
    <property type="entry name" value="GPROTEINA"/>
</dbReference>
<keyword evidence="4 6" id="KW-0342">GTP-binding</keyword>
<dbReference type="SUPFAM" id="SSF47895">
    <property type="entry name" value="Transducin (alpha subunit), insertion domain"/>
    <property type="match status" value="1"/>
</dbReference>
<dbReference type="Gene3D" id="3.40.50.300">
    <property type="entry name" value="P-loop containing nucleotide triphosphate hydrolases"/>
    <property type="match status" value="1"/>
</dbReference>
<sequence length="345" mass="40289">MGNSCGRNDKENEIDKILQAEFEEEKKIVKLLLLGAAEGGKSTLLRQMKIIHDNGYDETERCKKREAVYNNIVMGTVSIITGMKMLSISYENPAVENSAEKIMGMIIKDGAEEHFDFNDQTVKVIKDIWEDIAVQKKLLPRNNEFQFTQSYTYFMDSINRISNKEYVPTLQDILMLRITTTGIIEVKFEIKKVNFRVFDVGGQRSERKKWIHCFDNVHAILFVVAISEYDQKLYEDDRTNRMIESMRLFRSVCNSRWFYETAIILFLNKTDLFMEKIKKTSIGCLFKSYCGSDSYDDQIKYIEEKFKSLNTNPNKVIYIHETCATDTNQVKSNSKKIKQRKSCRE</sequence>
<evidence type="ECO:0000313" key="8">
    <source>
        <dbReference type="EMBL" id="KAL3108458.1"/>
    </source>
</evidence>
<accession>A0ABD2KZU2</accession>
<comment type="caution">
    <text evidence="8">The sequence shown here is derived from an EMBL/GenBank/DDBJ whole genome shotgun (WGS) entry which is preliminary data.</text>
</comment>
<evidence type="ECO:0000256" key="7">
    <source>
        <dbReference type="PIRSR" id="PIRSR601019-2"/>
    </source>
</evidence>
<dbReference type="InterPro" id="IPR011025">
    <property type="entry name" value="GproteinA_insert"/>
</dbReference>
<feature type="binding site" evidence="7">
    <location>
        <position position="180"/>
    </location>
    <ligand>
        <name>Mg(2+)</name>
        <dbReference type="ChEBI" id="CHEBI:18420"/>
    </ligand>
</feature>
<evidence type="ECO:0000256" key="6">
    <source>
        <dbReference type="PIRSR" id="PIRSR601019-1"/>
    </source>
</evidence>
<feature type="binding site" evidence="6">
    <location>
        <begin position="174"/>
        <end position="180"/>
    </location>
    <ligand>
        <name>GTP</name>
        <dbReference type="ChEBI" id="CHEBI:37565"/>
    </ligand>
</feature>
<dbReference type="GO" id="GO:0046872">
    <property type="term" value="F:metal ion binding"/>
    <property type="evidence" value="ECO:0007669"/>
    <property type="project" value="UniProtKB-KW"/>
</dbReference>
<reference evidence="8 9" key="1">
    <citation type="submission" date="2024-10" db="EMBL/GenBank/DDBJ databases">
        <authorList>
            <person name="Kim D."/>
        </authorList>
    </citation>
    <scope>NUCLEOTIDE SEQUENCE [LARGE SCALE GENOMIC DNA]</scope>
    <source>
        <strain evidence="8">BH-2024</strain>
    </source>
</reference>
<feature type="binding site" evidence="6">
    <location>
        <position position="324"/>
    </location>
    <ligand>
        <name>GTP</name>
        <dbReference type="ChEBI" id="CHEBI:37565"/>
    </ligand>
</feature>
<dbReference type="Pfam" id="PF00503">
    <property type="entry name" value="G-alpha"/>
    <property type="match status" value="1"/>
</dbReference>
<feature type="binding site" evidence="7">
    <location>
        <position position="42"/>
    </location>
    <ligand>
        <name>Mg(2+)</name>
        <dbReference type="ChEBI" id="CHEBI:18420"/>
    </ligand>
</feature>
<evidence type="ECO:0000256" key="5">
    <source>
        <dbReference type="ARBA" id="ARBA00023224"/>
    </source>
</evidence>
<keyword evidence="5" id="KW-0807">Transducer</keyword>
<dbReference type="EMBL" id="JBICBT010000590">
    <property type="protein sequence ID" value="KAL3108458.1"/>
    <property type="molecule type" value="Genomic_DNA"/>
</dbReference>
<feature type="binding site" evidence="6">
    <location>
        <begin position="268"/>
        <end position="271"/>
    </location>
    <ligand>
        <name>GTP</name>
        <dbReference type="ChEBI" id="CHEBI:37565"/>
    </ligand>
</feature>
<dbReference type="FunFam" id="3.40.50.300:FF:000563">
    <property type="entry name" value="Guanine nucleotide-binding protein alpha subunit"/>
    <property type="match status" value="1"/>
</dbReference>
<organism evidence="8 9">
    <name type="scientific">Heterodera trifolii</name>
    <dbReference type="NCBI Taxonomy" id="157864"/>
    <lineage>
        <taxon>Eukaryota</taxon>
        <taxon>Metazoa</taxon>
        <taxon>Ecdysozoa</taxon>
        <taxon>Nematoda</taxon>
        <taxon>Chromadorea</taxon>
        <taxon>Rhabditida</taxon>
        <taxon>Tylenchina</taxon>
        <taxon>Tylenchomorpha</taxon>
        <taxon>Tylenchoidea</taxon>
        <taxon>Heteroderidae</taxon>
        <taxon>Heteroderinae</taxon>
        <taxon>Heterodera</taxon>
    </lineage>
</organism>
<dbReference type="CDD" id="cd00066">
    <property type="entry name" value="G-alpha"/>
    <property type="match status" value="1"/>
</dbReference>
<keyword evidence="2 6" id="KW-0547">Nucleotide-binding</keyword>
<dbReference type="PANTHER" id="PTHR10218">
    <property type="entry name" value="GTP-BINDING PROTEIN ALPHA SUBUNIT"/>
    <property type="match status" value="1"/>
</dbReference>
<dbReference type="SMART" id="SM00275">
    <property type="entry name" value="G_alpha"/>
    <property type="match status" value="1"/>
</dbReference>
<dbReference type="AlphaFoldDB" id="A0ABD2KZU2"/>
<dbReference type="GO" id="GO:0005525">
    <property type="term" value="F:GTP binding"/>
    <property type="evidence" value="ECO:0007669"/>
    <property type="project" value="UniProtKB-KW"/>
</dbReference>
<protein>
    <recommendedName>
        <fullName evidence="10">G protein alpha subunit</fullName>
    </recommendedName>
</protein>
<evidence type="ECO:0000256" key="4">
    <source>
        <dbReference type="ARBA" id="ARBA00023134"/>
    </source>
</evidence>
<keyword evidence="1 7" id="KW-0479">Metal-binding</keyword>
<dbReference type="GO" id="GO:0007165">
    <property type="term" value="P:signal transduction"/>
    <property type="evidence" value="ECO:0007669"/>
    <property type="project" value="UniProtKB-KW"/>
</dbReference>
<name>A0ABD2KZU2_9BILA</name>
<dbReference type="Gene3D" id="1.10.400.10">
    <property type="entry name" value="GI Alpha 1, domain 2-like"/>
    <property type="match status" value="1"/>
</dbReference>
<keyword evidence="9" id="KW-1185">Reference proteome</keyword>
<keyword evidence="3 7" id="KW-0460">Magnesium</keyword>
<dbReference type="InterPro" id="IPR001019">
    <property type="entry name" value="Gprotein_alpha_su"/>
</dbReference>
<gene>
    <name evidence="8" type="ORF">niasHT_015380</name>
</gene>
<evidence type="ECO:0000256" key="1">
    <source>
        <dbReference type="ARBA" id="ARBA00022723"/>
    </source>
</evidence>
<dbReference type="InterPro" id="IPR027417">
    <property type="entry name" value="P-loop_NTPase"/>
</dbReference>
<dbReference type="PROSITE" id="PS51882">
    <property type="entry name" value="G_ALPHA"/>
    <property type="match status" value="1"/>
</dbReference>